<proteinExistence type="predicted"/>
<feature type="domain" description="DUF6603" evidence="1">
    <location>
        <begin position="1075"/>
        <end position="1544"/>
    </location>
</feature>
<evidence type="ECO:0000313" key="2">
    <source>
        <dbReference type="EMBL" id="MCW3484150.1"/>
    </source>
</evidence>
<keyword evidence="3" id="KW-1185">Reference proteome</keyword>
<dbReference type="RefSeq" id="WP_264729669.1">
    <property type="nucleotide sequence ID" value="NZ_JAPDNR010000001.1"/>
</dbReference>
<gene>
    <name evidence="2" type="ORF">OL497_09620</name>
</gene>
<name>A0ABT3IK16_9BACT</name>
<accession>A0ABT3IK16</accession>
<evidence type="ECO:0000313" key="3">
    <source>
        <dbReference type="Proteomes" id="UP001207742"/>
    </source>
</evidence>
<organism evidence="2 3">
    <name type="scientific">Chitinophaga nivalis</name>
    <dbReference type="NCBI Taxonomy" id="2991709"/>
    <lineage>
        <taxon>Bacteria</taxon>
        <taxon>Pseudomonadati</taxon>
        <taxon>Bacteroidota</taxon>
        <taxon>Chitinophagia</taxon>
        <taxon>Chitinophagales</taxon>
        <taxon>Chitinophagaceae</taxon>
        <taxon>Chitinophaga</taxon>
    </lineage>
</organism>
<comment type="caution">
    <text evidence="2">The sequence shown here is derived from an EMBL/GenBank/DDBJ whole genome shotgun (WGS) entry which is preliminary data.</text>
</comment>
<sequence length="1818" mass="195396">MSDIATLTPFSTIVQQIAAKQDILLDANLVGQLAIGRFGKEITPDPCVLSNSVVVENGASYLYLSGTIKNILSCADISTDILLFDIDNATAGVRERNLILFLHLPATFSPDELFRHFKQVGETTDNLATDETALLEFGFSDQQAPVLFFSSTDSVADFMHYPAAFEALRPWKAVIKGTACNLTVTPAPALATVFNFLSLSGSFNVTGNIDGDTNCLSLIYPLQVTQNLGPFHFTLYQLHISLNLALTGISLPAVGLSGHVDFGIATADLAANIDIIGKELSFAITDIHVAMAALDTFSGKFAGTALSGFLPGALADAGSLYVTILQAVIALEEKQVTQIGFQLTTEKPIAFIDDVITVTPYFTFQIGAPFDADEREIAVRIDGAWELGTSFFDVAIVDTFTAGKADYLISGALRMGQTLDIGALTDKIIGKEVIPAGLVIADFEFEASVNSNSLEVSLDVLSDWELELGGAAFAIQEVDMSFGYASKQLTECTVYGRLELFSLDITVSGEYYQDSGWVISGGLAPDEKLEISALLRNIIGTFSAARPTALMDQVQQFVGDVTVESLLMIYSVQPGTFSLFAELDNVLHFPCLSINKVITQVDITDHVLTGNCLINLQIGGADIFLRMEKKDDGWIFAGGLPENTTLPAGKLTADLFAKFTGVRLPEFLSGISITLLYITYNTANQDYTFQIKGTMKIGASTPDISLDTSMTHGADQSYAQKIKAVIVTRTSLADMAVAFGFNGTALPGILEDLVFSGMSFSYDSVTGITEYTGEGDLTIEGQTVALQLAVRQSGNTASYAGNFIWLPDTDDKNSGLHFLLESTQDVTSSLLALSLVFTIKGVRIDLRASATSSTEAGMKISDQQFSGGTNHLRLSVTDVLDELLQFSCPDYKTLIPVGFLPDIIIQDIFITYDGSTRQTDVVALVTVDDKAVKIFFQHQAAGKTLPESRYVFGITADLADLGQLPLVGGELQAVSLNGTGFVYTSGAGDFFLPEMNTGTAASGATPKLVLPAAANKLGKGLNLMGAINLPGQPPFSLLLPSSGVNAAVPATPAPIAAAPAAAETGPMVKWFQFGQKMGPLTVNRLGFAYNLHNSKKIALLLEADLAAGGLVLGLEGMGVSILPGDLFQGKIDSLSFELSGIGLTFEKGPVEISGAFTRTTQQVNNVAVDVYNGGVILKMQQCMITGIGSYAKTGNDASLFVYGLYEGNIGGPCFFFVTGIAVGFGYNRKVNIPAVNEVHQFPLVAMAMQPDTSKGILDILRDLETADSAGNLPIAIATGEYWLAAGIKFTSFKIIESFVLLTVNFGHDVEFAILGLSRLKWPEQSISPSPIVYIELAVLAHFGPGSAVIAVEGILTPNSYLFSRDCILTGGFACYTWVSGQHEGDFVITLGGYHPRFKKPDHYPSVPRLGYVWRISSMLSITGEMYYALTPTAIMAGGRMEVLFQIPVLSASLTVWADMLISWAPFQYYLDIGVCVKIDAHISIAFISIHFSLEMAAELHIWGPPFAGEAYVDWTIFSFTIPFGASEKTAPVPLEWNQFAGTYLPPAPINTVISRGIIKQIKDPADNRQVKYTIINPHELELTVDAVIPATDLLFNGAAIPDTIPMRSGTGTTITRNNVEVNNTYAAREKEIGIRPCGLGAGDQLVFSLSVTVSLAHVAQAMTISCMAKGVTDALWGSEVRTTDNQQPGTAKVIKNVLTGLTIRPPLLPQVSSVRELDFSRLFDLSEILFSWNQEMAVTGKAYHAYDVFDTIKSSYVSKEAVSERNRLLSLFGQVTGVTWETDITEMNTIMTAPGIYFKAPPVLCQTGEIPQYPTDTQ</sequence>
<dbReference type="EMBL" id="JAPDNS010000001">
    <property type="protein sequence ID" value="MCW3484150.1"/>
    <property type="molecule type" value="Genomic_DNA"/>
</dbReference>
<evidence type="ECO:0000259" key="1">
    <source>
        <dbReference type="Pfam" id="PF20248"/>
    </source>
</evidence>
<dbReference type="Pfam" id="PF20248">
    <property type="entry name" value="DUF6603"/>
    <property type="match status" value="1"/>
</dbReference>
<reference evidence="2 3" key="1">
    <citation type="submission" date="2022-10" db="EMBL/GenBank/DDBJ databases">
        <title>Chitinophaga nivalis PC15 sp. nov., isolated from Pyeongchang county, South Korea.</title>
        <authorList>
            <person name="Trinh H.N."/>
        </authorList>
    </citation>
    <scope>NUCLEOTIDE SEQUENCE [LARGE SCALE GENOMIC DNA]</scope>
    <source>
        <strain evidence="2 3">PC14</strain>
    </source>
</reference>
<protein>
    <recommendedName>
        <fullName evidence="1">DUF6603 domain-containing protein</fullName>
    </recommendedName>
</protein>
<dbReference type="InterPro" id="IPR046538">
    <property type="entry name" value="DUF6603"/>
</dbReference>
<dbReference type="Proteomes" id="UP001207742">
    <property type="component" value="Unassembled WGS sequence"/>
</dbReference>